<comment type="caution">
    <text evidence="1">The sequence shown here is derived from an EMBL/GenBank/DDBJ whole genome shotgun (WGS) entry which is preliminary data.</text>
</comment>
<accession>A0A371IB71</accession>
<dbReference type="AlphaFoldDB" id="A0A371IB71"/>
<evidence type="ECO:0000313" key="1">
    <source>
        <dbReference type="EMBL" id="RDY12291.1"/>
    </source>
</evidence>
<evidence type="ECO:0000313" key="2">
    <source>
        <dbReference type="Proteomes" id="UP000257109"/>
    </source>
</evidence>
<name>A0A371IB71_MUCPR</name>
<feature type="non-terminal residue" evidence="1">
    <location>
        <position position="1"/>
    </location>
</feature>
<organism evidence="1 2">
    <name type="scientific">Mucuna pruriens</name>
    <name type="common">Velvet bean</name>
    <name type="synonym">Dolichos pruriens</name>
    <dbReference type="NCBI Taxonomy" id="157652"/>
    <lineage>
        <taxon>Eukaryota</taxon>
        <taxon>Viridiplantae</taxon>
        <taxon>Streptophyta</taxon>
        <taxon>Embryophyta</taxon>
        <taxon>Tracheophyta</taxon>
        <taxon>Spermatophyta</taxon>
        <taxon>Magnoliopsida</taxon>
        <taxon>eudicotyledons</taxon>
        <taxon>Gunneridae</taxon>
        <taxon>Pentapetalae</taxon>
        <taxon>rosids</taxon>
        <taxon>fabids</taxon>
        <taxon>Fabales</taxon>
        <taxon>Fabaceae</taxon>
        <taxon>Papilionoideae</taxon>
        <taxon>50 kb inversion clade</taxon>
        <taxon>NPAAA clade</taxon>
        <taxon>indigoferoid/millettioid clade</taxon>
        <taxon>Phaseoleae</taxon>
        <taxon>Mucuna</taxon>
    </lineage>
</organism>
<protein>
    <submittedName>
        <fullName evidence="1">Uncharacterized protein</fullName>
    </submittedName>
</protein>
<proteinExistence type="predicted"/>
<dbReference type="EMBL" id="QJKJ01000497">
    <property type="protein sequence ID" value="RDY12291.1"/>
    <property type="molecule type" value="Genomic_DNA"/>
</dbReference>
<gene>
    <name evidence="1" type="ORF">CR513_02945</name>
</gene>
<reference evidence="1" key="1">
    <citation type="submission" date="2018-05" db="EMBL/GenBank/DDBJ databases">
        <title>Draft genome of Mucuna pruriens seed.</title>
        <authorList>
            <person name="Nnadi N.E."/>
            <person name="Vos R."/>
            <person name="Hasami M.H."/>
            <person name="Devisetty U.K."/>
            <person name="Aguiy J.C."/>
        </authorList>
    </citation>
    <scope>NUCLEOTIDE SEQUENCE [LARGE SCALE GENOMIC DNA]</scope>
    <source>
        <strain evidence="1">JCA_2017</strain>
    </source>
</reference>
<sequence length="63" mass="7317">MYHFGAQLESLVAYWQYISHDGLSVFSLIALVAKEEVKTSLVEMKSYKTLGIDGFQPYFFKKY</sequence>
<dbReference type="Proteomes" id="UP000257109">
    <property type="component" value="Unassembled WGS sequence"/>
</dbReference>
<keyword evidence="2" id="KW-1185">Reference proteome</keyword>